<gene>
    <name evidence="1" type="ORF">FD14_GL002949</name>
</gene>
<organism evidence="1 2">
    <name type="scientific">Secundilactobacillus similis DSM 23365 = JCM 2765</name>
    <dbReference type="NCBI Taxonomy" id="1423804"/>
    <lineage>
        <taxon>Bacteria</taxon>
        <taxon>Bacillati</taxon>
        <taxon>Bacillota</taxon>
        <taxon>Bacilli</taxon>
        <taxon>Lactobacillales</taxon>
        <taxon>Lactobacillaceae</taxon>
        <taxon>Secundilactobacillus</taxon>
    </lineage>
</organism>
<name>A0A0R2ENW2_9LACO</name>
<sequence length="49" mass="5236">MCGVCEAGFVGALIMGDIVGTTGRSENLGWNAVGTILSRKTRLRIRAFH</sequence>
<dbReference type="PATRIC" id="fig|1423804.4.peg.3173"/>
<protein>
    <submittedName>
        <fullName evidence="1">Uncharacterized protein</fullName>
    </submittedName>
</protein>
<keyword evidence="2" id="KW-1185">Reference proteome</keyword>
<dbReference type="EMBL" id="AYZM01000178">
    <property type="protein sequence ID" value="KRN15605.1"/>
    <property type="molecule type" value="Genomic_DNA"/>
</dbReference>
<evidence type="ECO:0000313" key="2">
    <source>
        <dbReference type="Proteomes" id="UP000051442"/>
    </source>
</evidence>
<evidence type="ECO:0000313" key="1">
    <source>
        <dbReference type="EMBL" id="KRN15605.1"/>
    </source>
</evidence>
<reference evidence="1 2" key="1">
    <citation type="journal article" date="2015" name="Genome Announc.">
        <title>Expanding the biotechnology potential of lactobacilli through comparative genomics of 213 strains and associated genera.</title>
        <authorList>
            <person name="Sun Z."/>
            <person name="Harris H.M."/>
            <person name="McCann A."/>
            <person name="Guo C."/>
            <person name="Argimon S."/>
            <person name="Zhang W."/>
            <person name="Yang X."/>
            <person name="Jeffery I.B."/>
            <person name="Cooney J.C."/>
            <person name="Kagawa T.F."/>
            <person name="Liu W."/>
            <person name="Song Y."/>
            <person name="Salvetti E."/>
            <person name="Wrobel A."/>
            <person name="Rasinkangas P."/>
            <person name="Parkhill J."/>
            <person name="Rea M.C."/>
            <person name="O'Sullivan O."/>
            <person name="Ritari J."/>
            <person name="Douillard F.P."/>
            <person name="Paul Ross R."/>
            <person name="Yang R."/>
            <person name="Briner A.E."/>
            <person name="Felis G.E."/>
            <person name="de Vos W.M."/>
            <person name="Barrangou R."/>
            <person name="Klaenhammer T.R."/>
            <person name="Caufield P.W."/>
            <person name="Cui Y."/>
            <person name="Zhang H."/>
            <person name="O'Toole P.W."/>
        </authorList>
    </citation>
    <scope>NUCLEOTIDE SEQUENCE [LARGE SCALE GENOMIC DNA]</scope>
    <source>
        <strain evidence="1 2">DSM 23365</strain>
    </source>
</reference>
<proteinExistence type="predicted"/>
<dbReference type="Proteomes" id="UP000051442">
    <property type="component" value="Unassembled WGS sequence"/>
</dbReference>
<dbReference type="STRING" id="1423804.FD14_GL002949"/>
<accession>A0A0R2ENW2</accession>
<dbReference type="AlphaFoldDB" id="A0A0R2ENW2"/>
<comment type="caution">
    <text evidence="1">The sequence shown here is derived from an EMBL/GenBank/DDBJ whole genome shotgun (WGS) entry which is preliminary data.</text>
</comment>